<dbReference type="Pfam" id="PF14223">
    <property type="entry name" value="Retrotran_gag_2"/>
    <property type="match status" value="1"/>
</dbReference>
<dbReference type="AlphaFoldDB" id="A0A371F672"/>
<dbReference type="OrthoDB" id="1430461at2759"/>
<feature type="compositionally biased region" description="Basic and acidic residues" evidence="1">
    <location>
        <begin position="212"/>
        <end position="221"/>
    </location>
</feature>
<evidence type="ECO:0000313" key="2">
    <source>
        <dbReference type="EMBL" id="RDX73791.1"/>
    </source>
</evidence>
<sequence>MENERFIICEENGSSYLTTYKPKSMSDEECDFEHQHVCGFIHHFVDDNVHNHIASETHARTLWEKIEFLYASKCGNNKLFLLNSIVSLKFKEGAFLSDYLNEFQRILDQMSRMGIKSEDEIFGLLLLNSLSESWETFKVSITNSTFNSIVYLQMAKNNVLNKEMKRKAQGSSSWSKVQECGVHYYHRTTDIQKHCFLWEKENKGKKGKSKKKDHDDYDDHVTTPTSDNLTSSRLILYPMRACELLITVLHYMLHQGRSYLHLTPRKEFFTSYTLGDFGVLKMGNDSVSKVISVCNV</sequence>
<protein>
    <recommendedName>
        <fullName evidence="4">Retrovirus-related Pol polyprotein from transposon TNT 1-94</fullName>
    </recommendedName>
</protein>
<reference evidence="2" key="1">
    <citation type="submission" date="2018-05" db="EMBL/GenBank/DDBJ databases">
        <title>Draft genome of Mucuna pruriens seed.</title>
        <authorList>
            <person name="Nnadi N.E."/>
            <person name="Vos R."/>
            <person name="Hasami M.H."/>
            <person name="Devisetty U.K."/>
            <person name="Aguiy J.C."/>
        </authorList>
    </citation>
    <scope>NUCLEOTIDE SEQUENCE [LARGE SCALE GENOMIC DNA]</scope>
    <source>
        <strain evidence="2">JCA_2017</strain>
    </source>
</reference>
<dbReference type="Proteomes" id="UP000257109">
    <property type="component" value="Unassembled WGS sequence"/>
</dbReference>
<feature type="region of interest" description="Disordered" evidence="1">
    <location>
        <begin position="205"/>
        <end position="225"/>
    </location>
</feature>
<comment type="caution">
    <text evidence="2">The sequence shown here is derived from an EMBL/GenBank/DDBJ whole genome shotgun (WGS) entry which is preliminary data.</text>
</comment>
<organism evidence="2 3">
    <name type="scientific">Mucuna pruriens</name>
    <name type="common">Velvet bean</name>
    <name type="synonym">Dolichos pruriens</name>
    <dbReference type="NCBI Taxonomy" id="157652"/>
    <lineage>
        <taxon>Eukaryota</taxon>
        <taxon>Viridiplantae</taxon>
        <taxon>Streptophyta</taxon>
        <taxon>Embryophyta</taxon>
        <taxon>Tracheophyta</taxon>
        <taxon>Spermatophyta</taxon>
        <taxon>Magnoliopsida</taxon>
        <taxon>eudicotyledons</taxon>
        <taxon>Gunneridae</taxon>
        <taxon>Pentapetalae</taxon>
        <taxon>rosids</taxon>
        <taxon>fabids</taxon>
        <taxon>Fabales</taxon>
        <taxon>Fabaceae</taxon>
        <taxon>Papilionoideae</taxon>
        <taxon>50 kb inversion clade</taxon>
        <taxon>NPAAA clade</taxon>
        <taxon>indigoferoid/millettioid clade</taxon>
        <taxon>Phaseoleae</taxon>
        <taxon>Mucuna</taxon>
    </lineage>
</organism>
<evidence type="ECO:0008006" key="4">
    <source>
        <dbReference type="Google" id="ProtNLM"/>
    </source>
</evidence>
<gene>
    <name evidence="2" type="ORF">CR513_46542</name>
</gene>
<accession>A0A371F672</accession>
<name>A0A371F672_MUCPR</name>
<feature type="non-terminal residue" evidence="2">
    <location>
        <position position="1"/>
    </location>
</feature>
<proteinExistence type="predicted"/>
<evidence type="ECO:0000256" key="1">
    <source>
        <dbReference type="SAM" id="MobiDB-lite"/>
    </source>
</evidence>
<dbReference type="EMBL" id="QJKJ01010412">
    <property type="protein sequence ID" value="RDX73791.1"/>
    <property type="molecule type" value="Genomic_DNA"/>
</dbReference>
<evidence type="ECO:0000313" key="3">
    <source>
        <dbReference type="Proteomes" id="UP000257109"/>
    </source>
</evidence>
<keyword evidence="3" id="KW-1185">Reference proteome</keyword>